<sequence>MQKPLFSLLLSTLPLFSFPLSSCVQDVPPGEIPSVVRNAFQAQFPQATDVSWERHDRLYEVEFDLTAAEHELWLDAHGQLVKHTEELTYEQLPEAIQQTVRRDFGTYRVEDAERITVPQAVTYLLELEGTESERHVVLNEAGKLLKDQPETE</sequence>
<gene>
    <name evidence="3" type="ORF">SAMN05421823_101337</name>
</gene>
<evidence type="ECO:0000313" key="4">
    <source>
        <dbReference type="Proteomes" id="UP000198510"/>
    </source>
</evidence>
<proteinExistence type="predicted"/>
<keyword evidence="4" id="KW-1185">Reference proteome</keyword>
<feature type="signal peptide" evidence="1">
    <location>
        <begin position="1"/>
        <end position="22"/>
    </location>
</feature>
<dbReference type="EMBL" id="FNFO01000001">
    <property type="protein sequence ID" value="SDJ88645.1"/>
    <property type="molecule type" value="Genomic_DNA"/>
</dbReference>
<evidence type="ECO:0000256" key="1">
    <source>
        <dbReference type="SAM" id="SignalP"/>
    </source>
</evidence>
<dbReference type="STRING" id="1075417.SAMN05421823_101337"/>
<feature type="domain" description="Putative beta-lactamase-inhibitor-like PepSY-like" evidence="2">
    <location>
        <begin position="25"/>
        <end position="81"/>
    </location>
</feature>
<dbReference type="SUPFAM" id="SSF160574">
    <property type="entry name" value="BT0923-like"/>
    <property type="match status" value="1"/>
</dbReference>
<dbReference type="InterPro" id="IPR021533">
    <property type="entry name" value="PepSY-like"/>
</dbReference>
<dbReference type="OrthoDB" id="1121502at2"/>
<dbReference type="RefSeq" id="WP_089678266.1">
    <property type="nucleotide sequence ID" value="NZ_FNFO01000001.1"/>
</dbReference>
<evidence type="ECO:0000313" key="3">
    <source>
        <dbReference type="EMBL" id="SDJ88645.1"/>
    </source>
</evidence>
<reference evidence="3 4" key="1">
    <citation type="submission" date="2016-10" db="EMBL/GenBank/DDBJ databases">
        <authorList>
            <person name="de Groot N.N."/>
        </authorList>
    </citation>
    <scope>NUCLEOTIDE SEQUENCE [LARGE SCALE GENOMIC DNA]</scope>
    <source>
        <strain evidence="3 4">DSM 25186</strain>
    </source>
</reference>
<keyword evidence="1" id="KW-0732">Signal</keyword>
<accession>A0A1G8XFD1</accession>
<dbReference type="Proteomes" id="UP000198510">
    <property type="component" value="Unassembled WGS sequence"/>
</dbReference>
<protein>
    <submittedName>
        <fullName evidence="3">Putative beta-lactamase-inhibitor-like, PepSY-like</fullName>
    </submittedName>
</protein>
<evidence type="ECO:0000259" key="2">
    <source>
        <dbReference type="Pfam" id="PF11396"/>
    </source>
</evidence>
<dbReference type="AlphaFoldDB" id="A0A1G8XFD1"/>
<dbReference type="Gene3D" id="3.10.450.360">
    <property type="match status" value="1"/>
</dbReference>
<dbReference type="Pfam" id="PF11396">
    <property type="entry name" value="PepSY_like"/>
    <property type="match status" value="1"/>
</dbReference>
<organism evidence="3 4">
    <name type="scientific">Catalinimonas alkaloidigena</name>
    <dbReference type="NCBI Taxonomy" id="1075417"/>
    <lineage>
        <taxon>Bacteria</taxon>
        <taxon>Pseudomonadati</taxon>
        <taxon>Bacteroidota</taxon>
        <taxon>Cytophagia</taxon>
        <taxon>Cytophagales</taxon>
        <taxon>Catalimonadaceae</taxon>
        <taxon>Catalinimonas</taxon>
    </lineage>
</organism>
<feature type="chain" id="PRO_5011580635" evidence="1">
    <location>
        <begin position="23"/>
        <end position="152"/>
    </location>
</feature>
<name>A0A1G8XFD1_9BACT</name>